<comment type="subcellular location">
    <subcellularLocation>
        <location evidence="1">Cytoplasm</location>
    </subcellularLocation>
</comment>
<dbReference type="InterPro" id="IPR002178">
    <property type="entry name" value="PTS_EIIA_type-2_dom"/>
</dbReference>
<dbReference type="EMBL" id="CP022110">
    <property type="protein sequence ID" value="ASG19657.1"/>
    <property type="molecule type" value="Genomic_DNA"/>
</dbReference>
<dbReference type="InterPro" id="IPR051541">
    <property type="entry name" value="PTS_SugarTrans_NitroReg"/>
</dbReference>
<dbReference type="PANTHER" id="PTHR47738">
    <property type="entry name" value="PTS SYSTEM FRUCTOSE-LIKE EIIA COMPONENT-RELATED"/>
    <property type="match status" value="1"/>
</dbReference>
<evidence type="ECO:0000313" key="4">
    <source>
        <dbReference type="EMBL" id="ASG19657.1"/>
    </source>
</evidence>
<gene>
    <name evidence="4" type="primary">ptsN</name>
    <name evidence="4" type="ORF">Y958_01590</name>
</gene>
<evidence type="ECO:0000259" key="3">
    <source>
        <dbReference type="PROSITE" id="PS51094"/>
    </source>
</evidence>
<dbReference type="RefSeq" id="WP_088870640.1">
    <property type="nucleotide sequence ID" value="NZ_CP022110.1"/>
</dbReference>
<organism evidence="4 5">
    <name type="scientific">Nitrospirillum viridazoti CBAmc</name>
    <dbReference type="NCBI Taxonomy" id="1441467"/>
    <lineage>
        <taxon>Bacteria</taxon>
        <taxon>Pseudomonadati</taxon>
        <taxon>Pseudomonadota</taxon>
        <taxon>Alphaproteobacteria</taxon>
        <taxon>Rhodospirillales</taxon>
        <taxon>Azospirillaceae</taxon>
        <taxon>Nitrospirillum</taxon>
        <taxon>Nitrospirillum viridazoti</taxon>
    </lineage>
</organism>
<reference evidence="4 5" key="1">
    <citation type="submission" date="2017-06" db="EMBL/GenBank/DDBJ databases">
        <title>Complete genome sequence of Nitrospirillum amazonense strain CBAmC, an endophytic nitrogen-fixing and plant growth-promoting bacterium, isolated from sugarcane.</title>
        <authorList>
            <person name="Schwab S."/>
            <person name="dos Santos Teixeira K.R."/>
            <person name="Simoes Araujo J.L."/>
            <person name="Soares Vidal M."/>
            <person name="Borges de Freitas H.R."/>
            <person name="Rivello Crivelaro A.L."/>
            <person name="Bueno de Camargo Nunes A."/>
            <person name="dos Santos C.M."/>
            <person name="Palmeira da Silva Rosa D."/>
            <person name="da Silva Padilha D."/>
            <person name="da Silva E."/>
            <person name="Araujo Terra L."/>
            <person name="Soares Mendes V."/>
            <person name="Farinelli L."/>
            <person name="Magalhaes Cruz L."/>
            <person name="Baldani J.I."/>
        </authorList>
    </citation>
    <scope>NUCLEOTIDE SEQUENCE [LARGE SCALE GENOMIC DNA]</scope>
    <source>
        <strain evidence="4 5">CBAmC</strain>
    </source>
</reference>
<dbReference type="PROSITE" id="PS51094">
    <property type="entry name" value="PTS_EIIA_TYPE_2"/>
    <property type="match status" value="1"/>
</dbReference>
<dbReference type="AlphaFoldDB" id="A0A248JLR2"/>
<dbReference type="GO" id="GO:0005737">
    <property type="term" value="C:cytoplasm"/>
    <property type="evidence" value="ECO:0007669"/>
    <property type="project" value="UniProtKB-SubCell"/>
</dbReference>
<proteinExistence type="predicted"/>
<protein>
    <submittedName>
        <fullName evidence="4">PTS IIA-like nitrogen-regulatory protein PtsN</fullName>
    </submittedName>
</protein>
<dbReference type="PANTHER" id="PTHR47738:SF1">
    <property type="entry name" value="NITROGEN REGULATORY PROTEIN"/>
    <property type="match status" value="1"/>
</dbReference>
<dbReference type="PROSITE" id="PS00372">
    <property type="entry name" value="PTS_EIIA_TYPE_2_HIS"/>
    <property type="match status" value="1"/>
</dbReference>
<dbReference type="InterPro" id="IPR006320">
    <property type="entry name" value="PTS_Nitro_regul"/>
</dbReference>
<dbReference type="NCBIfam" id="TIGR01419">
    <property type="entry name" value="nitro_reg_IIA"/>
    <property type="match status" value="1"/>
</dbReference>
<feature type="domain" description="PTS EIIA type-2" evidence="3">
    <location>
        <begin position="3"/>
        <end position="146"/>
    </location>
</feature>
<dbReference type="CDD" id="cd00211">
    <property type="entry name" value="PTS_IIA_fru"/>
    <property type="match status" value="1"/>
</dbReference>
<evidence type="ECO:0000256" key="1">
    <source>
        <dbReference type="ARBA" id="ARBA00004496"/>
    </source>
</evidence>
<dbReference type="InterPro" id="IPR016152">
    <property type="entry name" value="PTrfase/Anion_transptr"/>
</dbReference>
<dbReference type="Pfam" id="PF00359">
    <property type="entry name" value="PTS_EIIA_2"/>
    <property type="match status" value="1"/>
</dbReference>
<keyword evidence="2" id="KW-0808">Transferase</keyword>
<dbReference type="GO" id="GO:0030295">
    <property type="term" value="F:protein kinase activator activity"/>
    <property type="evidence" value="ECO:0007669"/>
    <property type="project" value="TreeGrafter"/>
</dbReference>
<dbReference type="GO" id="GO:0009401">
    <property type="term" value="P:phosphoenolpyruvate-dependent sugar phosphotransferase system"/>
    <property type="evidence" value="ECO:0007669"/>
    <property type="project" value="InterPro"/>
</dbReference>
<sequence length="152" mass="16457">MVELLRPDGIVANLKASSKKQVLQELAKRAADLTGQHERAIFDVLLERERLGTTGVGRGIAIPHGKLPTLPKVCALFARLERPVDFDSIDEQPVDLICLLLAPESAGADHLKALALVSRMLRNPLFCEKLRGADTADAIYALLTHTEASNAA</sequence>
<dbReference type="SUPFAM" id="SSF55804">
    <property type="entry name" value="Phoshotransferase/anion transport protein"/>
    <property type="match status" value="1"/>
</dbReference>
<evidence type="ECO:0000313" key="5">
    <source>
        <dbReference type="Proteomes" id="UP000197153"/>
    </source>
</evidence>
<dbReference type="GO" id="GO:0008982">
    <property type="term" value="F:protein-N(PI)-phosphohistidine-sugar phosphotransferase activity"/>
    <property type="evidence" value="ECO:0007669"/>
    <property type="project" value="InterPro"/>
</dbReference>
<dbReference type="KEGG" id="nao:Y958_01590"/>
<dbReference type="Gene3D" id="3.40.930.10">
    <property type="entry name" value="Mannitol-specific EII, Chain A"/>
    <property type="match status" value="1"/>
</dbReference>
<dbReference type="FunFam" id="3.40.930.10:FF:000009">
    <property type="entry name" value="PTS system, fructose specific IIABC component"/>
    <property type="match status" value="1"/>
</dbReference>
<keyword evidence="5" id="KW-1185">Reference proteome</keyword>
<accession>A0A248JLR2</accession>
<name>A0A248JLR2_9PROT</name>
<evidence type="ECO:0000256" key="2">
    <source>
        <dbReference type="ARBA" id="ARBA00022679"/>
    </source>
</evidence>
<dbReference type="Proteomes" id="UP000197153">
    <property type="component" value="Chromosome 1"/>
</dbReference>